<dbReference type="FunCoup" id="G0V6X9">
    <property type="interactions" value="190"/>
</dbReference>
<evidence type="ECO:0000313" key="3">
    <source>
        <dbReference type="Proteomes" id="UP000001640"/>
    </source>
</evidence>
<dbReference type="PIRSF" id="PIRSF016184">
    <property type="entry name" value="PhzC_PhzF"/>
    <property type="match status" value="1"/>
</dbReference>
<dbReference type="HOGENOM" id="CLU_048756_0_0_1"/>
<accession>G0V6X9</accession>
<evidence type="ECO:0008006" key="4">
    <source>
        <dbReference type="Google" id="ProtNLM"/>
    </source>
</evidence>
<dbReference type="Pfam" id="PF02567">
    <property type="entry name" value="PhzC-PhzF"/>
    <property type="match status" value="1"/>
</dbReference>
<dbReference type="RefSeq" id="XP_003673608.1">
    <property type="nucleotide sequence ID" value="XM_003673560.1"/>
</dbReference>
<dbReference type="OrthoDB" id="75169at2759"/>
<dbReference type="GO" id="GO:0005737">
    <property type="term" value="C:cytoplasm"/>
    <property type="evidence" value="ECO:0007669"/>
    <property type="project" value="TreeGrafter"/>
</dbReference>
<dbReference type="GO" id="GO:0000785">
    <property type="term" value="C:chromatin"/>
    <property type="evidence" value="ECO:0007669"/>
    <property type="project" value="EnsemblFungi"/>
</dbReference>
<dbReference type="KEGG" id="ncs:NCAS_0A06690"/>
<reference evidence="2 3" key="1">
    <citation type="journal article" date="2011" name="Proc. Natl. Acad. Sci. U.S.A.">
        <title>Evolutionary erosion of yeast sex chromosomes by mating-type switching accidents.</title>
        <authorList>
            <person name="Gordon J.L."/>
            <person name="Armisen D."/>
            <person name="Proux-Wera E."/>
            <person name="Oheigeartaigh S.S."/>
            <person name="Byrne K.P."/>
            <person name="Wolfe K.H."/>
        </authorList>
    </citation>
    <scope>NUCLEOTIDE SEQUENCE [LARGE SCALE GENOMIC DNA]</scope>
    <source>
        <strain evidence="3">ATCC 76901 / BCRC 22586 / CBS 4309 / NBRC 1992 / NRRL Y-12630</strain>
    </source>
</reference>
<dbReference type="InParanoid" id="G0V6X9"/>
<keyword evidence="3" id="KW-1185">Reference proteome</keyword>
<dbReference type="OMA" id="AHWTNLS"/>
<organism evidence="2 3">
    <name type="scientific">Naumovozyma castellii</name>
    <name type="common">Yeast</name>
    <name type="synonym">Saccharomyces castellii</name>
    <dbReference type="NCBI Taxonomy" id="27288"/>
    <lineage>
        <taxon>Eukaryota</taxon>
        <taxon>Fungi</taxon>
        <taxon>Dikarya</taxon>
        <taxon>Ascomycota</taxon>
        <taxon>Saccharomycotina</taxon>
        <taxon>Saccharomycetes</taxon>
        <taxon>Saccharomycetales</taxon>
        <taxon>Saccharomycetaceae</taxon>
        <taxon>Naumovozyma</taxon>
    </lineage>
</organism>
<proteinExistence type="predicted"/>
<dbReference type="GO" id="GO:0030968">
    <property type="term" value="P:endoplasmic reticulum unfolded protein response"/>
    <property type="evidence" value="ECO:0007669"/>
    <property type="project" value="EnsemblFungi"/>
</dbReference>
<evidence type="ECO:0000313" key="2">
    <source>
        <dbReference type="EMBL" id="CCC67227.1"/>
    </source>
</evidence>
<evidence type="ECO:0000256" key="1">
    <source>
        <dbReference type="PIRSR" id="PIRSR016184-1"/>
    </source>
</evidence>
<dbReference type="eggNOG" id="KOG3033">
    <property type="taxonomic scope" value="Eukaryota"/>
</dbReference>
<dbReference type="PANTHER" id="PTHR13774">
    <property type="entry name" value="PHENAZINE BIOSYNTHESIS PROTEIN"/>
    <property type="match status" value="1"/>
</dbReference>
<dbReference type="STRING" id="1064592.G0V6X9"/>
<dbReference type="EMBL" id="HE576752">
    <property type="protein sequence ID" value="CCC67227.1"/>
    <property type="molecule type" value="Genomic_DNA"/>
</dbReference>
<dbReference type="GO" id="GO:0016853">
    <property type="term" value="F:isomerase activity"/>
    <property type="evidence" value="ECO:0007669"/>
    <property type="project" value="TreeGrafter"/>
</dbReference>
<protein>
    <recommendedName>
        <fullName evidence="4">Phenazine biosynthesis protein</fullName>
    </recommendedName>
</protein>
<dbReference type="InterPro" id="IPR003719">
    <property type="entry name" value="Phenazine_PhzF-like"/>
</dbReference>
<dbReference type="SUPFAM" id="SSF54506">
    <property type="entry name" value="Diaminopimelate epimerase-like"/>
    <property type="match status" value="1"/>
</dbReference>
<dbReference type="Gene3D" id="3.10.310.10">
    <property type="entry name" value="Diaminopimelate Epimerase, Chain A, domain 1"/>
    <property type="match status" value="2"/>
</dbReference>
<dbReference type="AlphaFoldDB" id="G0V6X9"/>
<reference key="2">
    <citation type="submission" date="2011-08" db="EMBL/GenBank/DDBJ databases">
        <title>Genome sequence of Naumovozyma castellii.</title>
        <authorList>
            <person name="Gordon J.L."/>
            <person name="Armisen D."/>
            <person name="Proux-Wera E."/>
            <person name="OhEigeartaigh S.S."/>
            <person name="Byrne K.P."/>
            <person name="Wolfe K.H."/>
        </authorList>
    </citation>
    <scope>NUCLEOTIDE SEQUENCE</scope>
    <source>
        <strain>Type strain:CBS 4309</strain>
    </source>
</reference>
<gene>
    <name evidence="2" type="primary">NCAS0A06690</name>
    <name evidence="2" type="ordered locus">NCAS_0A06690</name>
</gene>
<dbReference type="PANTHER" id="PTHR13774:SF32">
    <property type="entry name" value="ANTISENSE-ENHANCING SEQUENCE 1"/>
    <property type="match status" value="1"/>
</dbReference>
<sequence length="295" mass="32131">MTLNLPFKQIDVFTATPFKGNPVAVVNCMDVEESDVTTEQLQSVANWTNLSETTFLFKPTLKECDYKLRIFTPANELPFAGHPTVGSCRAYLQFKNIKNATAIKQECGVGIVDLSVEGDKISFVAARADVEEVSDSLVESYKTAIGVPYVNRPSLMQTGPAWFVYLVDDADTCLNLNLNLANLKQVCDAAQHSGVILAGPRKSAEGIEYEMRALFTVPDTSFEDPVCGSGAVALLRYLQTIHNYDETVNVHITQGRRVHRNGHINGCIKVDPSNGAVSYHVGGSSVAVINGEITL</sequence>
<name>G0V6X9_NAUCA</name>
<dbReference type="Proteomes" id="UP000001640">
    <property type="component" value="Chromosome 1"/>
</dbReference>
<dbReference type="GeneID" id="96900706"/>
<feature type="active site" evidence="1">
    <location>
        <position position="52"/>
    </location>
</feature>
<dbReference type="NCBIfam" id="TIGR00654">
    <property type="entry name" value="PhzF_family"/>
    <property type="match status" value="1"/>
</dbReference>